<accession>A0A2K3PAT2</accession>
<dbReference type="PANTHER" id="PTHR12029">
    <property type="entry name" value="RNA METHYLTRANSFERASE"/>
    <property type="match status" value="1"/>
</dbReference>
<feature type="region of interest" description="Disordered" evidence="1">
    <location>
        <begin position="85"/>
        <end position="110"/>
    </location>
</feature>
<dbReference type="STRING" id="57577.A0A2K3PAT2"/>
<evidence type="ECO:0000313" key="3">
    <source>
        <dbReference type="Proteomes" id="UP000236291"/>
    </source>
</evidence>
<reference evidence="2 3" key="2">
    <citation type="journal article" date="2017" name="Front. Plant Sci.">
        <title>Gene Classification and Mining of Molecular Markers Useful in Red Clover (Trifolium pratense) Breeding.</title>
        <authorList>
            <person name="Istvanek J."/>
            <person name="Dluhosova J."/>
            <person name="Dluhos P."/>
            <person name="Patkova L."/>
            <person name="Nedelnik J."/>
            <person name="Repkova J."/>
        </authorList>
    </citation>
    <scope>NUCLEOTIDE SEQUENCE [LARGE SCALE GENOMIC DNA]</scope>
    <source>
        <strain evidence="3">cv. Tatra</strain>
        <tissue evidence="2">Young leaves</tissue>
    </source>
</reference>
<feature type="compositionally biased region" description="Basic residues" evidence="1">
    <location>
        <begin position="90"/>
        <end position="99"/>
    </location>
</feature>
<keyword evidence="2" id="KW-0489">Methyltransferase</keyword>
<reference evidence="2 3" key="1">
    <citation type="journal article" date="2014" name="Am. J. Bot.">
        <title>Genome assembly and annotation for red clover (Trifolium pratense; Fabaceae).</title>
        <authorList>
            <person name="Istvanek J."/>
            <person name="Jaros M."/>
            <person name="Krenek A."/>
            <person name="Repkova J."/>
        </authorList>
    </citation>
    <scope>NUCLEOTIDE SEQUENCE [LARGE SCALE GENOMIC DNA]</scope>
    <source>
        <strain evidence="3">cv. Tatra</strain>
        <tissue evidence="2">Young leaves</tissue>
    </source>
</reference>
<protein>
    <submittedName>
        <fullName evidence="2">tRNA/rRNA methyltransferase SpoU family protein</fullName>
    </submittedName>
</protein>
<dbReference type="ExpressionAtlas" id="A0A2K3PAT2">
    <property type="expression patterns" value="baseline"/>
</dbReference>
<dbReference type="InterPro" id="IPR045330">
    <property type="entry name" value="TRM3/TARBP1"/>
</dbReference>
<name>A0A2K3PAT2_TRIPR</name>
<gene>
    <name evidence="2" type="ORF">L195_g009030</name>
</gene>
<dbReference type="EMBL" id="ASHM01005251">
    <property type="protein sequence ID" value="PNY12400.1"/>
    <property type="molecule type" value="Genomic_DNA"/>
</dbReference>
<evidence type="ECO:0000313" key="2">
    <source>
        <dbReference type="EMBL" id="PNY12400.1"/>
    </source>
</evidence>
<sequence length="421" mass="47896">VNDKDLSKELYKKHSSIHRRKIRAWQIICILSPFVKEDIVGKVLNYLYISLNRNNLPAVRQYLETFAINIYLNFPSLKSEGTRSVDKISSLKKPKKPSKQRSPISLHVSSRESQLASDVGLFNTHLVPNTIGLGQLASDVRLLNKVKEQLVPILRDYDMKQQALSSYVFIAANVILNSSKDVQSRHLDDLFPPLVPLLTSHHHSLRGFTQLLIYQILHKLFPLLDYGSSETLPLEKRCFVDLKTYLARNSDCARLRVSMEGFLDAYNPNCSATPAGIFINRVEENDFECVPTCLMDHVLKFLNDAREDLRCSMAKDVVTIRNETLQFNGDNCMEKSSGGSEATLFKDISSDFQKKITFTKHDAGENDAEYTAQSHNFLVLSVGLPLSQFSSTPKVLHLPHYTPRWKSLLLSELNHRAPHLW</sequence>
<comment type="caution">
    <text evidence="2">The sequence shown here is derived from an EMBL/GenBank/DDBJ whole genome shotgun (WGS) entry which is preliminary data.</text>
</comment>
<dbReference type="PANTHER" id="PTHR12029:SF11">
    <property type="entry name" value="METHYLTRANSFERASE TARBP1-RELATED"/>
    <property type="match status" value="1"/>
</dbReference>
<feature type="non-terminal residue" evidence="2">
    <location>
        <position position="1"/>
    </location>
</feature>
<dbReference type="GO" id="GO:0030488">
    <property type="term" value="P:tRNA methylation"/>
    <property type="evidence" value="ECO:0007669"/>
    <property type="project" value="TreeGrafter"/>
</dbReference>
<keyword evidence="2" id="KW-0808">Transferase</keyword>
<proteinExistence type="predicted"/>
<dbReference type="Proteomes" id="UP000236291">
    <property type="component" value="Unassembled WGS sequence"/>
</dbReference>
<organism evidence="2 3">
    <name type="scientific">Trifolium pratense</name>
    <name type="common">Red clover</name>
    <dbReference type="NCBI Taxonomy" id="57577"/>
    <lineage>
        <taxon>Eukaryota</taxon>
        <taxon>Viridiplantae</taxon>
        <taxon>Streptophyta</taxon>
        <taxon>Embryophyta</taxon>
        <taxon>Tracheophyta</taxon>
        <taxon>Spermatophyta</taxon>
        <taxon>Magnoliopsida</taxon>
        <taxon>eudicotyledons</taxon>
        <taxon>Gunneridae</taxon>
        <taxon>Pentapetalae</taxon>
        <taxon>rosids</taxon>
        <taxon>fabids</taxon>
        <taxon>Fabales</taxon>
        <taxon>Fabaceae</taxon>
        <taxon>Papilionoideae</taxon>
        <taxon>50 kb inversion clade</taxon>
        <taxon>NPAAA clade</taxon>
        <taxon>Hologalegina</taxon>
        <taxon>IRL clade</taxon>
        <taxon>Trifolieae</taxon>
        <taxon>Trifolium</taxon>
    </lineage>
</organism>
<evidence type="ECO:0000256" key="1">
    <source>
        <dbReference type="SAM" id="MobiDB-lite"/>
    </source>
</evidence>
<dbReference type="GO" id="GO:0016423">
    <property type="term" value="F:tRNA (guanine) methyltransferase activity"/>
    <property type="evidence" value="ECO:0007669"/>
    <property type="project" value="TreeGrafter"/>
</dbReference>
<dbReference type="AlphaFoldDB" id="A0A2K3PAT2"/>